<dbReference type="InterPro" id="IPR001680">
    <property type="entry name" value="WD40_rpt"/>
</dbReference>
<dbReference type="SMART" id="SM00320">
    <property type="entry name" value="WD40"/>
    <property type="match status" value="4"/>
</dbReference>
<dbReference type="PANTHER" id="PTHR19848:SF8">
    <property type="entry name" value="F-BOX AND WD REPEAT DOMAIN CONTAINING 7"/>
    <property type="match status" value="1"/>
</dbReference>
<organism evidence="4 5">
    <name type="scientific">Hanseniaspora uvarum</name>
    <name type="common">Yeast</name>
    <name type="synonym">Kloeckera apiculata</name>
    <dbReference type="NCBI Taxonomy" id="29833"/>
    <lineage>
        <taxon>Eukaryota</taxon>
        <taxon>Fungi</taxon>
        <taxon>Dikarya</taxon>
        <taxon>Ascomycota</taxon>
        <taxon>Saccharomycotina</taxon>
        <taxon>Saccharomycetes</taxon>
        <taxon>Saccharomycodales</taxon>
        <taxon>Saccharomycodaceae</taxon>
        <taxon>Hanseniaspora</taxon>
    </lineage>
</organism>
<dbReference type="InterPro" id="IPR036322">
    <property type="entry name" value="WD40_repeat_dom_sf"/>
</dbReference>
<dbReference type="InterPro" id="IPR019775">
    <property type="entry name" value="WD40_repeat_CS"/>
</dbReference>
<reference evidence="5" key="1">
    <citation type="journal article" date="2016" name="Genome Announc.">
        <title>Genome sequences of three species of Hanseniaspora isolated from spontaneous wine fermentations.</title>
        <authorList>
            <person name="Sternes P.R."/>
            <person name="Lee D."/>
            <person name="Kutyna D.R."/>
            <person name="Borneman A.R."/>
        </authorList>
    </citation>
    <scope>NUCLEOTIDE SEQUENCE [LARGE SCALE GENOMIC DNA]</scope>
    <source>
        <strain evidence="5">AWRI3580</strain>
    </source>
</reference>
<feature type="repeat" description="WD" evidence="3">
    <location>
        <begin position="211"/>
        <end position="252"/>
    </location>
</feature>
<comment type="caution">
    <text evidence="4">The sequence shown here is derived from an EMBL/GenBank/DDBJ whole genome shotgun (WGS) entry which is preliminary data.</text>
</comment>
<dbReference type="SUPFAM" id="SSF50978">
    <property type="entry name" value="WD40 repeat-like"/>
    <property type="match status" value="1"/>
</dbReference>
<dbReference type="Proteomes" id="UP000095358">
    <property type="component" value="Unassembled WGS sequence"/>
</dbReference>
<dbReference type="OrthoDB" id="674604at2759"/>
<dbReference type="Pfam" id="PF00400">
    <property type="entry name" value="WD40"/>
    <property type="match status" value="4"/>
</dbReference>
<keyword evidence="5" id="KW-1185">Reference proteome</keyword>
<dbReference type="Gene3D" id="2.130.10.10">
    <property type="entry name" value="YVTN repeat-like/Quinoprotein amine dehydrogenase"/>
    <property type="match status" value="1"/>
</dbReference>
<evidence type="ECO:0000313" key="4">
    <source>
        <dbReference type="EMBL" id="OEJ90542.1"/>
    </source>
</evidence>
<name>A0A1E5RUE0_HANUV</name>
<sequence length="341" mass="38188">MHLEKKSSLRVKSSSAAVPFATFKSKIVDDIKICLCIDSTRVLLIENDPFLTKQQENYRVIDTDHYRGINDIQISTDGQLLATASDDSTIELTHFKHGKLTTCMSHTAPVTSIKYSSKGNILFSGSVDENIKSWNINAAGILTQESLNNEMLITGPLKTMSAHSDCVISLDIPYYDSSILATGSYDGLIRIFDTSNGNCLKTLTYDKDWANDGQVRPIVKVKFSTNGKFLLVKSLDGVVKLWDYLLGRVVRTFHDETKQTQINNNITGLNFIYNPIDIHKVYVLNGTQDGRLEVFDVTSKELVFNLEINDNKASIADIQVMDDKIYCLDNNNVLSLYTVTF</sequence>
<protein>
    <submittedName>
        <fullName evidence="4">COMPASS component SWD3</fullName>
    </submittedName>
</protein>
<feature type="repeat" description="WD" evidence="3">
    <location>
        <begin position="103"/>
        <end position="144"/>
    </location>
</feature>
<evidence type="ECO:0000256" key="3">
    <source>
        <dbReference type="PROSITE-ProRule" id="PRU00221"/>
    </source>
</evidence>
<keyword evidence="1 3" id="KW-0853">WD repeat</keyword>
<evidence type="ECO:0000313" key="5">
    <source>
        <dbReference type="Proteomes" id="UP000095358"/>
    </source>
</evidence>
<dbReference type="STRING" id="29833.A0A1E5RUE0"/>
<proteinExistence type="predicted"/>
<evidence type="ECO:0000256" key="2">
    <source>
        <dbReference type="ARBA" id="ARBA00022737"/>
    </source>
</evidence>
<dbReference type="PROSITE" id="PS50082">
    <property type="entry name" value="WD_REPEATS_2"/>
    <property type="match status" value="3"/>
</dbReference>
<dbReference type="EMBL" id="LPNN01000003">
    <property type="protein sequence ID" value="OEJ90542.1"/>
    <property type="molecule type" value="Genomic_DNA"/>
</dbReference>
<dbReference type="PROSITE" id="PS00678">
    <property type="entry name" value="WD_REPEATS_1"/>
    <property type="match status" value="1"/>
</dbReference>
<dbReference type="InterPro" id="IPR015943">
    <property type="entry name" value="WD40/YVTN_repeat-like_dom_sf"/>
</dbReference>
<dbReference type="PANTHER" id="PTHR19848">
    <property type="entry name" value="WD40 REPEAT PROTEIN"/>
    <property type="match status" value="1"/>
</dbReference>
<keyword evidence="2" id="KW-0677">Repeat</keyword>
<evidence type="ECO:0000256" key="1">
    <source>
        <dbReference type="ARBA" id="ARBA00022574"/>
    </source>
</evidence>
<gene>
    <name evidence="4" type="ORF">AWRI3580_g1232</name>
</gene>
<dbReference type="AlphaFoldDB" id="A0A1E5RUE0"/>
<dbReference type="PROSITE" id="PS50294">
    <property type="entry name" value="WD_REPEATS_REGION"/>
    <property type="match status" value="2"/>
</dbReference>
<feature type="repeat" description="WD" evidence="3">
    <location>
        <begin position="160"/>
        <end position="202"/>
    </location>
</feature>
<dbReference type="VEuPathDB" id="FungiDB:AWRI3580_g1232"/>
<accession>A0A1E5RUE0</accession>